<feature type="domain" description="VWFA" evidence="3">
    <location>
        <begin position="1067"/>
        <end position="1302"/>
    </location>
</feature>
<proteinExistence type="predicted"/>
<name>A0ABX5XP82_9BACT</name>
<dbReference type="EMBL" id="CP036432">
    <property type="protein sequence ID" value="QDV83813.1"/>
    <property type="molecule type" value="Genomic_DNA"/>
</dbReference>
<evidence type="ECO:0000259" key="3">
    <source>
        <dbReference type="PROSITE" id="PS50234"/>
    </source>
</evidence>
<feature type="transmembrane region" description="Helical" evidence="2">
    <location>
        <begin position="41"/>
        <end position="62"/>
    </location>
</feature>
<feature type="region of interest" description="Disordered" evidence="1">
    <location>
        <begin position="1"/>
        <end position="20"/>
    </location>
</feature>
<evidence type="ECO:0000256" key="1">
    <source>
        <dbReference type="SAM" id="MobiDB-lite"/>
    </source>
</evidence>
<reference evidence="4 5" key="1">
    <citation type="submission" date="2019-02" db="EMBL/GenBank/DDBJ databases">
        <title>Deep-cultivation of Planctomycetes and their phenomic and genomic characterization uncovers novel biology.</title>
        <authorList>
            <person name="Wiegand S."/>
            <person name="Jogler M."/>
            <person name="Boedeker C."/>
            <person name="Pinto D."/>
            <person name="Vollmers J."/>
            <person name="Rivas-Marin E."/>
            <person name="Kohn T."/>
            <person name="Peeters S.H."/>
            <person name="Heuer A."/>
            <person name="Rast P."/>
            <person name="Oberbeckmann S."/>
            <person name="Bunk B."/>
            <person name="Jeske O."/>
            <person name="Meyerdierks A."/>
            <person name="Storesund J.E."/>
            <person name="Kallscheuer N."/>
            <person name="Luecker S."/>
            <person name="Lage O.M."/>
            <person name="Pohl T."/>
            <person name="Merkel B.J."/>
            <person name="Hornburger P."/>
            <person name="Mueller R.-W."/>
            <person name="Bruemmer F."/>
            <person name="Labrenz M."/>
            <person name="Spormann A.M."/>
            <person name="Op den Camp H."/>
            <person name="Overmann J."/>
            <person name="Amann R."/>
            <person name="Jetten M.S.M."/>
            <person name="Mascher T."/>
            <person name="Medema M.H."/>
            <person name="Devos D.P."/>
            <person name="Kaster A.-K."/>
            <person name="Ovreas L."/>
            <person name="Rohde M."/>
            <person name="Galperin M.Y."/>
            <person name="Jogler C."/>
        </authorList>
    </citation>
    <scope>NUCLEOTIDE SEQUENCE [LARGE SCALE GENOMIC DNA]</scope>
    <source>
        <strain evidence="4 5">TBK1r</strain>
    </source>
</reference>
<dbReference type="InterPro" id="IPR036465">
    <property type="entry name" value="vWFA_dom_sf"/>
</dbReference>
<evidence type="ECO:0000313" key="5">
    <source>
        <dbReference type="Proteomes" id="UP000318081"/>
    </source>
</evidence>
<keyword evidence="2" id="KW-0472">Membrane</keyword>
<dbReference type="PROSITE" id="PS50234">
    <property type="entry name" value="VWFA"/>
    <property type="match status" value="1"/>
</dbReference>
<protein>
    <recommendedName>
        <fullName evidence="3">VWFA domain-containing protein</fullName>
    </recommendedName>
</protein>
<feature type="compositionally biased region" description="Polar residues" evidence="1">
    <location>
        <begin position="1"/>
        <end position="13"/>
    </location>
</feature>
<dbReference type="Gene3D" id="3.40.50.410">
    <property type="entry name" value="von Willebrand factor, type A domain"/>
    <property type="match status" value="1"/>
</dbReference>
<keyword evidence="2" id="KW-0812">Transmembrane</keyword>
<dbReference type="Proteomes" id="UP000318081">
    <property type="component" value="Chromosome"/>
</dbReference>
<sequence length="1674" mass="185212">MSTSPIQPAGNTKKSTRKVWQGDRSSGVDVFGFLWRRSRQFLWGALLLAALLLFVWLIWLLLLSPKRTPMVVLSAAPYSWPLPPNAWAKEDFEKLAAMDGETITLRGSDDPVFKATDFYQRLDREIKRAEGQSHRVPLIVWVSLHGVAESNSGAIHLIPPKAAMTDPKSWIELDALLDRFEQLGANRKALLILDCNRMQVNWNIGLAANQFADKVQTVFRDRVAAKKTTADLAVLLSAGPEQTSHVSADLAGSVFGHYVQRGLAGAADQMANGGNGDGWVDLSELDRYVRSHVQWWVRQSRGKSQRPTLLTTTSKSDFRLARSLNPELLKQLTSRPLSRRPGPTISDPQLDALWRSLDQIREAQLYRREPIAFRDLEHDLLWLEQLSSAGKGYQTLAKRTFNRVVGDITATERRMAQLPQTPTYAAAYSLLSGDPPPLPRSLNVHSLSLAEFFGTQDVISSTQLRDRWNELSDQPDAGLLAKVREAFETQATSDYRDAHFLRMLDRYQTPRLWQQPESLGKLLTLQGSIDDLSVPRDATGIPSDLRIHRWKRVLLGPIDAARRRAEDSVFLRLQNGLEESVRETESRFAASSEAANLAAATMQICDQSMAVAPYYAQWIAHPDRAMASEETQDAIDNLIVPLIAGTQQLAAQLDAVPNAATDQQAVIDSIRAAHAVANETIQPVMGSLAESLTLRTRQLIRQSLTNELTTIGEIEAALSVPLVDWESRRQLRTARNEMITRVQQTLDAPSAEDAETNAEPADERALAYSARIASWEQHPLDLLLGSERTGSNVSNKNRIANFVDSIGRQMERLETESTLEGEHQICGGAARRMRAAAAIWFPRPKSDPIATLRTVGIKSLLVWHVDRAIGDFWGPAGGERSFYDLAASDYLESADELDRLGKDSAGGGARLVEIEAAKTRIEASRQFLPNWLTTTAPRTIQLDPMDAVRSSFVVSSEPGNVALADGFTPPSGTAAVAVRTETRRIDFRTIEPSDAFVLSAANARYEVVMPAEVATSDLALKAQTVFRGHEYGGTLDVDQLGGLRIDLEPFHYQKSEVTLNGPWDELSVVFVLDCSASMGEPLDDEGAGGDGEGSEGEGGASRIAVAKAALQEMLFDLGLRRNVRVGVQAFGHRLGWSVDEPIKLLTRPDFTGPIDPTLTPEQDVESILTLSEFDLATAQSLVPEIEALKPWGQSPLYLSVLRSIQEFSAVDAKADRHVIAITDGANYQYIPSSATNVLPTTDDDVRGAWMQRPVPVHILGLGMDRTQQRDAVQAFESLSRETGGHFQVLDSYTDLKQAVRNLLAPGMYRLRSYQNAERPEMPTTLATPTQVIPAPTAPELFALQYEGRQWVDTAAADADPSPLAVEPVVLEGGEAYQLYVNEAGTEIYDYAYDDNVEAMAELVTGDGIATEQVVRVHRANRRAPGQIVFPVSWQRRDSAGATDRPLWRATRRPSDVWIQVQPVAVDGSEIGQPYTFFDATFQPGEPVPVMNLVANDWPATAVRARLRLWSRPAEEATTIELLPPAVASGANLNDPRRRLSRLNTTIAIDETTTESVEVASGIQLRIDPLGTQFVDGVARRRYVVDFSDPDVPVTSIKISLRESIDEKPVRIVRQFDPERRMSVHTFYYRSRRNEPVGQIRVTNREQEIDGAWKLDRDWIEVAIPNAGGLLPVGR</sequence>
<keyword evidence="5" id="KW-1185">Reference proteome</keyword>
<organism evidence="4 5">
    <name type="scientific">Stieleria magnilauensis</name>
    <dbReference type="NCBI Taxonomy" id="2527963"/>
    <lineage>
        <taxon>Bacteria</taxon>
        <taxon>Pseudomonadati</taxon>
        <taxon>Planctomycetota</taxon>
        <taxon>Planctomycetia</taxon>
        <taxon>Pirellulales</taxon>
        <taxon>Pirellulaceae</taxon>
        <taxon>Stieleria</taxon>
    </lineage>
</organism>
<gene>
    <name evidence="4" type="ORF">TBK1r_27560</name>
</gene>
<evidence type="ECO:0000256" key="2">
    <source>
        <dbReference type="SAM" id="Phobius"/>
    </source>
</evidence>
<dbReference type="SUPFAM" id="SSF53300">
    <property type="entry name" value="vWA-like"/>
    <property type="match status" value="1"/>
</dbReference>
<keyword evidence="2" id="KW-1133">Transmembrane helix</keyword>
<dbReference type="InterPro" id="IPR002035">
    <property type="entry name" value="VWF_A"/>
</dbReference>
<dbReference type="RefSeq" id="WP_145211174.1">
    <property type="nucleotide sequence ID" value="NZ_CP036432.1"/>
</dbReference>
<accession>A0ABX5XP82</accession>
<evidence type="ECO:0000313" key="4">
    <source>
        <dbReference type="EMBL" id="QDV83813.1"/>
    </source>
</evidence>